<organism evidence="2 3">
    <name type="scientific">Marinifilum breve</name>
    <dbReference type="NCBI Taxonomy" id="2184082"/>
    <lineage>
        <taxon>Bacteria</taxon>
        <taxon>Pseudomonadati</taxon>
        <taxon>Bacteroidota</taxon>
        <taxon>Bacteroidia</taxon>
        <taxon>Marinilabiliales</taxon>
        <taxon>Marinifilaceae</taxon>
    </lineage>
</organism>
<evidence type="ECO:0000313" key="3">
    <source>
        <dbReference type="Proteomes" id="UP000248079"/>
    </source>
</evidence>
<dbReference type="Proteomes" id="UP000248079">
    <property type="component" value="Unassembled WGS sequence"/>
</dbReference>
<gene>
    <name evidence="2" type="ORF">DF185_03405</name>
</gene>
<reference evidence="2 3" key="1">
    <citation type="submission" date="2018-05" db="EMBL/GenBank/DDBJ databases">
        <title>Marinifilum breve JC075T sp. nov., a marine bacterium isolated from Yongle Blue Hole in the South China Sea.</title>
        <authorList>
            <person name="Fu T."/>
        </authorList>
    </citation>
    <scope>NUCLEOTIDE SEQUENCE [LARGE SCALE GENOMIC DNA]</scope>
    <source>
        <strain evidence="2 3">JC075</strain>
    </source>
</reference>
<dbReference type="AlphaFoldDB" id="A0A2V4A2K2"/>
<dbReference type="RefSeq" id="WP_110359300.1">
    <property type="nucleotide sequence ID" value="NZ_QFLI01000001.1"/>
</dbReference>
<sequence>MILEEVNNFLDDKLELLQFEEWIYKTIELEKVIGQENYYFLLSFDYSPNDAHYKLKSYLLTDVTNEIEFAHWKVSRLLAEIDLNTSIKDLFSYCLENPNFLKGRKMKFKQLWSEKEIVINWTNEIKRFSWHNLENNVEVEFLDLGEYEDRYIYLVLNKKNEIWKAFDIVDKQEYFAKSLKEAFVKLILNRN</sequence>
<name>A0A2V4A2K2_9BACT</name>
<dbReference type="EMBL" id="QFLI01000001">
    <property type="protein sequence ID" value="PXY03145.1"/>
    <property type="molecule type" value="Genomic_DNA"/>
</dbReference>
<keyword evidence="3" id="KW-1185">Reference proteome</keyword>
<dbReference type="InterPro" id="IPR001357">
    <property type="entry name" value="BRCT_dom"/>
</dbReference>
<evidence type="ECO:0000259" key="1">
    <source>
        <dbReference type="PROSITE" id="PS50172"/>
    </source>
</evidence>
<evidence type="ECO:0000313" key="2">
    <source>
        <dbReference type="EMBL" id="PXY03145.1"/>
    </source>
</evidence>
<proteinExistence type="predicted"/>
<dbReference type="OrthoDB" id="6398539at2"/>
<accession>A0A2V4A2K2</accession>
<comment type="caution">
    <text evidence="2">The sequence shown here is derived from an EMBL/GenBank/DDBJ whole genome shotgun (WGS) entry which is preliminary data.</text>
</comment>
<dbReference type="PROSITE" id="PS50172">
    <property type="entry name" value="BRCT"/>
    <property type="match status" value="1"/>
</dbReference>
<protein>
    <recommendedName>
        <fullName evidence="1">BRCT domain-containing protein</fullName>
    </recommendedName>
</protein>
<feature type="domain" description="BRCT" evidence="1">
    <location>
        <begin position="20"/>
        <end position="40"/>
    </location>
</feature>